<name>A0ABU2ZVI5_9ALTE</name>
<evidence type="ECO:0000313" key="3">
    <source>
        <dbReference type="Proteomes" id="UP001253545"/>
    </source>
</evidence>
<dbReference type="SUPFAM" id="SSF52266">
    <property type="entry name" value="SGNH hydrolase"/>
    <property type="match status" value="1"/>
</dbReference>
<evidence type="ECO:0000313" key="2">
    <source>
        <dbReference type="EMBL" id="MDT0596620.1"/>
    </source>
</evidence>
<proteinExistence type="predicted"/>
<dbReference type="EMBL" id="JAVRHX010000008">
    <property type="protein sequence ID" value="MDT0596620.1"/>
    <property type="molecule type" value="Genomic_DNA"/>
</dbReference>
<evidence type="ECO:0008006" key="4">
    <source>
        <dbReference type="Google" id="ProtNLM"/>
    </source>
</evidence>
<dbReference type="RefSeq" id="WP_311370143.1">
    <property type="nucleotide sequence ID" value="NZ_JAVRHX010000008.1"/>
</dbReference>
<gene>
    <name evidence="2" type="ORF">RM552_17315</name>
</gene>
<feature type="signal peptide" evidence="1">
    <location>
        <begin position="1"/>
        <end position="30"/>
    </location>
</feature>
<dbReference type="Proteomes" id="UP001253545">
    <property type="component" value="Unassembled WGS sequence"/>
</dbReference>
<dbReference type="InterPro" id="IPR036514">
    <property type="entry name" value="SGNH_hydro_sf"/>
</dbReference>
<accession>A0ABU2ZVI5</accession>
<dbReference type="Gene3D" id="3.40.50.1110">
    <property type="entry name" value="SGNH hydrolase"/>
    <property type="match status" value="1"/>
</dbReference>
<keyword evidence="3" id="KW-1185">Reference proteome</keyword>
<feature type="chain" id="PRO_5045489305" description="DUF4886 domain-containing protein" evidence="1">
    <location>
        <begin position="31"/>
        <end position="300"/>
    </location>
</feature>
<comment type="caution">
    <text evidence="2">The sequence shown here is derived from an EMBL/GenBank/DDBJ whole genome shotgun (WGS) entry which is preliminary data.</text>
</comment>
<sequence>MNTKIFKTATHFFRFFALLGILSLSFTGFAQGSFASTLDSTNKTTVLPISLAINSNNNEKQKTKPHGRVLFIGNSFSFYNNGIHNHFSSLIRASGEWERGLNRVRLLTLSGAHVYEQLANIDAHLAVANARWQSIVIQGHSNEPVLESKRERFENAIELAIEKISAKNIEPIIFMTWGYKGQHDMAKALSDEYIKIAKKHKVKVVPVGLAFLEAEKSLPKIDLFVKDVLSVDTSARGKTLTYRNDIKHPSSAGTYLAACVFYASLYNKSPEGNIFIADLNKADALALQQLSWKIVNSFSI</sequence>
<reference evidence="2 3" key="1">
    <citation type="submission" date="2023-09" db="EMBL/GenBank/DDBJ databases">
        <authorList>
            <person name="Rey-Velasco X."/>
        </authorList>
    </citation>
    <scope>NUCLEOTIDE SEQUENCE [LARGE SCALE GENOMIC DNA]</scope>
    <source>
        <strain evidence="2 3">P117</strain>
    </source>
</reference>
<keyword evidence="1" id="KW-0732">Signal</keyword>
<evidence type="ECO:0000256" key="1">
    <source>
        <dbReference type="SAM" id="SignalP"/>
    </source>
</evidence>
<organism evidence="2 3">
    <name type="scientific">Glaciecola petra</name>
    <dbReference type="NCBI Taxonomy" id="3075602"/>
    <lineage>
        <taxon>Bacteria</taxon>
        <taxon>Pseudomonadati</taxon>
        <taxon>Pseudomonadota</taxon>
        <taxon>Gammaproteobacteria</taxon>
        <taxon>Alteromonadales</taxon>
        <taxon>Alteromonadaceae</taxon>
        <taxon>Glaciecola</taxon>
    </lineage>
</organism>
<protein>
    <recommendedName>
        <fullName evidence="4">DUF4886 domain-containing protein</fullName>
    </recommendedName>
</protein>